<dbReference type="Gene3D" id="1.10.10.10">
    <property type="entry name" value="Winged helix-like DNA-binding domain superfamily/Winged helix DNA-binding domain"/>
    <property type="match status" value="1"/>
</dbReference>
<evidence type="ECO:0000259" key="4">
    <source>
        <dbReference type="PROSITE" id="PS50043"/>
    </source>
</evidence>
<dbReference type="PROSITE" id="PS50043">
    <property type="entry name" value="HTH_LUXR_2"/>
    <property type="match status" value="1"/>
</dbReference>
<dbReference type="InterPro" id="IPR041664">
    <property type="entry name" value="AAA_16"/>
</dbReference>
<keyword evidence="2" id="KW-0067">ATP-binding</keyword>
<dbReference type="CDD" id="cd06170">
    <property type="entry name" value="LuxR_C_like"/>
    <property type="match status" value="1"/>
</dbReference>
<keyword evidence="1" id="KW-0547">Nucleotide-binding</keyword>
<dbReference type="SUPFAM" id="SSF46894">
    <property type="entry name" value="C-terminal effector domain of the bipartite response regulators"/>
    <property type="match status" value="1"/>
</dbReference>
<dbReference type="EMBL" id="JAHKKG010000004">
    <property type="protein sequence ID" value="MBU2664601.1"/>
    <property type="molecule type" value="Genomic_DNA"/>
</dbReference>
<feature type="region of interest" description="Disordered" evidence="3">
    <location>
        <begin position="566"/>
        <end position="601"/>
    </location>
</feature>
<dbReference type="Proteomes" id="UP001519654">
    <property type="component" value="Unassembled WGS sequence"/>
</dbReference>
<sequence>MQDSFPYGRQAERSAIRTLLDTPAGGSLVLVGGPGEGRTTLLGTAAGMAGPGWTVLTAPGRDPSVGYAGLQQLIEPLEALAGHLPAHQRDPLTRVIAGREPGASPLLLGVALLALMRRAAARGPVLCLLDDADRLDPPSWQLIQMLAARLPVAILATAAAELPGLRCVHLTPLDDEAGHALVHRRAPETTDEVAAALVELAAGHAGALAELADSLTPAQRRGLAPLPGGLPHGSSLRRRFQTRLAALPPSTRRLLLLAAAAPGTPPAELLAAADPALWPGTPSHECADSALVEGVDAALVEGVDAAPVEGVDAAPVEGVDAPSDEDADRAACGGPGGAAGECACGALREGACGAVTAAHLAPAERAGLITVTADGVSFRPPVAGLVAYGEEPLFRRHAAHLALAVVFAKRGRELAALVQRAEVTSAPDGELAQDLMRAAASVPPADAWRAQRHAARLGDDPSALLAAARSAVAAGRPRDARPLLRQASRLRAGVEVRARARGAIAEIKLRGAPAESRDVLLDVAADLLPTDPTGALDALLLAADACGRAGDPSRYPALARQAAAHYRDPSATPFGRPGDPSLTPFRRPGDPSATSLGKSGDPGWEIEMALHQVIGLADLMTGDETSAFRHLRAVMLLAARTTDPVALTRAANTGILLGQDRRAAHLANQAVTQAQRRGHAALVPEALEVAAFAELAAGRYDAATENALDGAAVARGAGRPDLAVSHQALLGLLAAFMGDAETARQRGDAGTVRRHDTATARERGGAGDGLGDWTEALLDLAAGHPDRAAERLARVARTGSMILRVAIAPHLAETTGKSVDVFDRWAARTAQPGWLALRSRCRALTEAEGADDYFREALGWHDRDADGGFARAHTQLLYGRHLRRHRRPAEARDHLRRAAETFRRYDARPWTDQAARELRAAGERVTTVDQAPLTAQQERIAGLVAEGATNREVARQLHLSPRTIDHHLRNVFARLGVRSRTELARRLDLFDRDRRDQAAVPVAHDA</sequence>
<comment type="caution">
    <text evidence="5">The sequence shown here is derived from an EMBL/GenBank/DDBJ whole genome shotgun (WGS) entry which is preliminary data.</text>
</comment>
<keyword evidence="6" id="KW-1185">Reference proteome</keyword>
<dbReference type="InterPro" id="IPR000792">
    <property type="entry name" value="Tscrpt_reg_LuxR_C"/>
</dbReference>
<dbReference type="PANTHER" id="PTHR16305:SF35">
    <property type="entry name" value="TRANSCRIPTIONAL ACTIVATOR DOMAIN"/>
    <property type="match status" value="1"/>
</dbReference>
<dbReference type="PROSITE" id="PS00622">
    <property type="entry name" value="HTH_LUXR_1"/>
    <property type="match status" value="1"/>
</dbReference>
<dbReference type="PRINTS" id="PR00038">
    <property type="entry name" value="HTHLUXR"/>
</dbReference>
<evidence type="ECO:0000313" key="5">
    <source>
        <dbReference type="EMBL" id="MBU2664601.1"/>
    </source>
</evidence>
<dbReference type="RefSeq" id="WP_215787362.1">
    <property type="nucleotide sequence ID" value="NZ_JAHKKG010000004.1"/>
</dbReference>
<dbReference type="Pfam" id="PF13191">
    <property type="entry name" value="AAA_16"/>
    <property type="match status" value="1"/>
</dbReference>
<gene>
    <name evidence="5" type="ORF">KOI35_13945</name>
</gene>
<evidence type="ECO:0000256" key="3">
    <source>
        <dbReference type="SAM" id="MobiDB-lite"/>
    </source>
</evidence>
<dbReference type="InterPro" id="IPR036388">
    <property type="entry name" value="WH-like_DNA-bd_sf"/>
</dbReference>
<evidence type="ECO:0000256" key="1">
    <source>
        <dbReference type="ARBA" id="ARBA00022741"/>
    </source>
</evidence>
<evidence type="ECO:0000313" key="6">
    <source>
        <dbReference type="Proteomes" id="UP001519654"/>
    </source>
</evidence>
<dbReference type="InterPro" id="IPR016032">
    <property type="entry name" value="Sig_transdc_resp-reg_C-effctor"/>
</dbReference>
<dbReference type="Pfam" id="PF00196">
    <property type="entry name" value="GerE"/>
    <property type="match status" value="1"/>
</dbReference>
<evidence type="ECO:0000256" key="2">
    <source>
        <dbReference type="ARBA" id="ARBA00022840"/>
    </source>
</evidence>
<proteinExistence type="predicted"/>
<dbReference type="SUPFAM" id="SSF52540">
    <property type="entry name" value="P-loop containing nucleoside triphosphate hydrolases"/>
    <property type="match status" value="1"/>
</dbReference>
<dbReference type="PANTHER" id="PTHR16305">
    <property type="entry name" value="TESTICULAR SOLUBLE ADENYLYL CYCLASE"/>
    <property type="match status" value="1"/>
</dbReference>
<feature type="domain" description="HTH luxR-type" evidence="4">
    <location>
        <begin position="926"/>
        <end position="991"/>
    </location>
</feature>
<dbReference type="SMART" id="SM00421">
    <property type="entry name" value="HTH_LUXR"/>
    <property type="match status" value="1"/>
</dbReference>
<reference evidence="5 6" key="1">
    <citation type="submission" date="2021-06" db="EMBL/GenBank/DDBJ databases">
        <title>Actinoplanes lichenicola sp. nov., and Actinoplanes ovalisporus sp. nov., isolated from lichen in Thailand.</title>
        <authorList>
            <person name="Saeng-In P."/>
            <person name="Kanchanasin P."/>
            <person name="Yuki M."/>
            <person name="Kudo T."/>
            <person name="Ohkuma M."/>
            <person name="Phongsopitanun W."/>
            <person name="Tanasupawat S."/>
        </authorList>
    </citation>
    <scope>NUCLEOTIDE SEQUENCE [LARGE SCALE GENOMIC DNA]</scope>
    <source>
        <strain evidence="5 6">NBRC 110975</strain>
    </source>
</reference>
<organism evidence="5 6">
    <name type="scientific">Paractinoplanes bogorensis</name>
    <dbReference type="NCBI Taxonomy" id="1610840"/>
    <lineage>
        <taxon>Bacteria</taxon>
        <taxon>Bacillati</taxon>
        <taxon>Actinomycetota</taxon>
        <taxon>Actinomycetes</taxon>
        <taxon>Micromonosporales</taxon>
        <taxon>Micromonosporaceae</taxon>
        <taxon>Paractinoplanes</taxon>
    </lineage>
</organism>
<dbReference type="InterPro" id="IPR027417">
    <property type="entry name" value="P-loop_NTPase"/>
</dbReference>
<protein>
    <submittedName>
        <fullName evidence="5">LuxR family transcriptional regulator</fullName>
    </submittedName>
</protein>
<name>A0ABS5YMB9_9ACTN</name>
<accession>A0ABS5YMB9</accession>